<dbReference type="EMBL" id="CP058579">
    <property type="protein sequence ID" value="QLG62038.1"/>
    <property type="molecule type" value="Genomic_DNA"/>
</dbReference>
<accession>A0A7D5QAT9</accession>
<dbReference type="Proteomes" id="UP000509626">
    <property type="component" value="Chromosome"/>
</dbReference>
<evidence type="ECO:0000313" key="2">
    <source>
        <dbReference type="Proteomes" id="UP000509626"/>
    </source>
</evidence>
<organism evidence="1 2">
    <name type="scientific">Halorarum salinum</name>
    <dbReference type="NCBI Taxonomy" id="2743089"/>
    <lineage>
        <taxon>Archaea</taxon>
        <taxon>Methanobacteriati</taxon>
        <taxon>Methanobacteriota</taxon>
        <taxon>Stenosarchaea group</taxon>
        <taxon>Halobacteria</taxon>
        <taxon>Halobacteriales</taxon>
        <taxon>Haloferacaceae</taxon>
        <taxon>Halorarum</taxon>
    </lineage>
</organism>
<dbReference type="KEGG" id="halu:HUG12_09995"/>
<reference evidence="1 2" key="1">
    <citation type="submission" date="2020-06" db="EMBL/GenBank/DDBJ databases">
        <title>NJ-3-1, isolated from saline soil.</title>
        <authorList>
            <person name="Cui H.L."/>
            <person name="Shi X."/>
        </authorList>
    </citation>
    <scope>NUCLEOTIDE SEQUENCE [LARGE SCALE GENOMIC DNA]</scope>
    <source>
        <strain evidence="1 2">NJ-3-1</strain>
    </source>
</reference>
<keyword evidence="2" id="KW-1185">Reference proteome</keyword>
<gene>
    <name evidence="1" type="ORF">HUG12_09995</name>
</gene>
<dbReference type="AlphaFoldDB" id="A0A7D5QAT9"/>
<proteinExistence type="predicted"/>
<dbReference type="OrthoDB" id="384477at2157"/>
<name>A0A7D5QAT9_9EURY</name>
<dbReference type="GeneID" id="56037792"/>
<dbReference type="RefSeq" id="WP_179268623.1">
    <property type="nucleotide sequence ID" value="NZ_CP058579.1"/>
</dbReference>
<protein>
    <submittedName>
        <fullName evidence="1">Uncharacterized protein</fullName>
    </submittedName>
</protein>
<sequence length="99" mass="11851">MIDPHWLVIYDARGTNWTHPKEIEGKKRRIERILRDHEYTLTLRELHEEMLLDSEKAPNKESWILRDEVRDLLDEMVDEGRIIRNGRTWGHPEAEALPA</sequence>
<evidence type="ECO:0000313" key="1">
    <source>
        <dbReference type="EMBL" id="QLG62038.1"/>
    </source>
</evidence>